<dbReference type="Gene3D" id="1.10.443.10">
    <property type="entry name" value="Intergrase catalytic core"/>
    <property type="match status" value="1"/>
</dbReference>
<dbReference type="Proteomes" id="UP000326505">
    <property type="component" value="Chromosome"/>
</dbReference>
<feature type="domain" description="Tyr recombinase" evidence="3">
    <location>
        <begin position="145"/>
        <end position="338"/>
    </location>
</feature>
<dbReference type="InterPro" id="IPR002104">
    <property type="entry name" value="Integrase_catalytic"/>
</dbReference>
<reference evidence="4 7" key="2">
    <citation type="submission" date="2020-08" db="EMBL/GenBank/DDBJ databases">
        <title>Genomic Encyclopedia of Type Strains, Phase III (KMG-III): the genomes of soil and plant-associated and newly described type strains.</title>
        <authorList>
            <person name="Whitman W."/>
        </authorList>
    </citation>
    <scope>NUCLEOTIDE SEQUENCE [LARGE SCALE GENOMIC DNA]</scope>
    <source>
        <strain evidence="4 7">CECT 3146</strain>
    </source>
</reference>
<accession>A0A5P2X272</accession>
<reference evidence="5 6" key="1">
    <citation type="submission" date="2017-09" db="EMBL/GenBank/DDBJ databases">
        <authorList>
            <person name="Lee N."/>
            <person name="Cho B.-K."/>
        </authorList>
    </citation>
    <scope>NUCLEOTIDE SEQUENCE [LARGE SCALE GENOMIC DNA]</scope>
    <source>
        <strain evidence="5 6">ATCC 27465</strain>
    </source>
</reference>
<dbReference type="SUPFAM" id="SSF56349">
    <property type="entry name" value="DNA breaking-rejoining enzymes"/>
    <property type="match status" value="1"/>
</dbReference>
<dbReference type="GO" id="GO:0006310">
    <property type="term" value="P:DNA recombination"/>
    <property type="evidence" value="ECO:0007669"/>
    <property type="project" value="UniProtKB-KW"/>
</dbReference>
<evidence type="ECO:0000256" key="2">
    <source>
        <dbReference type="ARBA" id="ARBA00023172"/>
    </source>
</evidence>
<name>A0A5P2X272_STRST</name>
<dbReference type="Proteomes" id="UP000549009">
    <property type="component" value="Unassembled WGS sequence"/>
</dbReference>
<keyword evidence="7" id="KW-1185">Reference proteome</keyword>
<dbReference type="KEGG" id="sspb:CP982_07205"/>
<evidence type="ECO:0000256" key="1">
    <source>
        <dbReference type="ARBA" id="ARBA00023125"/>
    </source>
</evidence>
<sequence>MTDLVPQQPDAAPAVPAVRDAATLAVLAAMEQAAEQHLDAIRPHNTKRGYANDWNLWTEFHDWLTEQTGHRIALTDVTKGTLVGFVVWLDTIKLAAPTSIDRRITGVTVTARGLGVEVPKAATVAARQALKPMKNDPERMARGRGKAAAVTPEQLRQMNAAVADGLTGLRDRALWLMAFAIAGRSAEVAALRDDGIGLVSQGLEVHVPAVKGRPPRDVVVSYGKSADTCPVRAWLTWRAASGITTGPAFLPIDVWGHMGDHALSAEACREIIARNAERAGVAVRLTGHSMRSGFITTSRKAGKREEKIRAQSGHAENSPAFWGYIREADKWTDAASEDIGL</sequence>
<dbReference type="GO" id="GO:0003677">
    <property type="term" value="F:DNA binding"/>
    <property type="evidence" value="ECO:0007669"/>
    <property type="project" value="UniProtKB-KW"/>
</dbReference>
<evidence type="ECO:0000313" key="7">
    <source>
        <dbReference type="Proteomes" id="UP000549009"/>
    </source>
</evidence>
<dbReference type="OrthoDB" id="9815875at2"/>
<gene>
    <name evidence="5" type="ORF">CP982_07205</name>
    <name evidence="4" type="ORF">FHS40_007382</name>
</gene>
<dbReference type="AlphaFoldDB" id="A0A5P2X272"/>
<protein>
    <submittedName>
        <fullName evidence="4">Integrase</fullName>
    </submittedName>
</protein>
<evidence type="ECO:0000259" key="3">
    <source>
        <dbReference type="PROSITE" id="PS51898"/>
    </source>
</evidence>
<dbReference type="Gene3D" id="1.10.150.130">
    <property type="match status" value="1"/>
</dbReference>
<dbReference type="EMBL" id="CP023690">
    <property type="protein sequence ID" value="QEV58521.1"/>
    <property type="molecule type" value="Genomic_DNA"/>
</dbReference>
<proteinExistence type="predicted"/>
<keyword evidence="2" id="KW-0233">DNA recombination</keyword>
<dbReference type="EMBL" id="JACHJD010000018">
    <property type="protein sequence ID" value="MBB5108261.1"/>
    <property type="molecule type" value="Genomic_DNA"/>
</dbReference>
<evidence type="ECO:0000313" key="4">
    <source>
        <dbReference type="EMBL" id="MBB5108261.1"/>
    </source>
</evidence>
<evidence type="ECO:0000313" key="5">
    <source>
        <dbReference type="EMBL" id="QEV58521.1"/>
    </source>
</evidence>
<evidence type="ECO:0000313" key="6">
    <source>
        <dbReference type="Proteomes" id="UP000326505"/>
    </source>
</evidence>
<dbReference type="InterPro" id="IPR010998">
    <property type="entry name" value="Integrase_recombinase_N"/>
</dbReference>
<dbReference type="PROSITE" id="PS51898">
    <property type="entry name" value="TYR_RECOMBINASE"/>
    <property type="match status" value="1"/>
</dbReference>
<dbReference type="GO" id="GO:0015074">
    <property type="term" value="P:DNA integration"/>
    <property type="evidence" value="ECO:0007669"/>
    <property type="project" value="InterPro"/>
</dbReference>
<dbReference type="RefSeq" id="WP_150509722.1">
    <property type="nucleotide sequence ID" value="NZ_BMSQ01000020.1"/>
</dbReference>
<keyword evidence="1" id="KW-0238">DNA-binding</keyword>
<organism evidence="5 6">
    <name type="scientific">Streptomyces spectabilis</name>
    <dbReference type="NCBI Taxonomy" id="68270"/>
    <lineage>
        <taxon>Bacteria</taxon>
        <taxon>Bacillati</taxon>
        <taxon>Actinomycetota</taxon>
        <taxon>Actinomycetes</taxon>
        <taxon>Kitasatosporales</taxon>
        <taxon>Streptomycetaceae</taxon>
        <taxon>Streptomyces</taxon>
    </lineage>
</organism>
<dbReference type="InterPro" id="IPR011010">
    <property type="entry name" value="DNA_brk_join_enz"/>
</dbReference>
<dbReference type="InterPro" id="IPR013762">
    <property type="entry name" value="Integrase-like_cat_sf"/>
</dbReference>